<dbReference type="OrthoDB" id="252020at2759"/>
<keyword evidence="3" id="KW-1185">Reference proteome</keyword>
<feature type="compositionally biased region" description="Polar residues" evidence="1">
    <location>
        <begin position="85"/>
        <end position="98"/>
    </location>
</feature>
<comment type="caution">
    <text evidence="2">The sequence shown here is derived from an EMBL/GenBank/DDBJ whole genome shotgun (WGS) entry which is preliminary data.</text>
</comment>
<proteinExistence type="predicted"/>
<feature type="compositionally biased region" description="Low complexity" evidence="1">
    <location>
        <begin position="35"/>
        <end position="46"/>
    </location>
</feature>
<feature type="compositionally biased region" description="Low complexity" evidence="1">
    <location>
        <begin position="337"/>
        <end position="353"/>
    </location>
</feature>
<evidence type="ECO:0000313" key="2">
    <source>
        <dbReference type="EMBL" id="CAG8984248.1"/>
    </source>
</evidence>
<feature type="region of interest" description="Disordered" evidence="1">
    <location>
        <begin position="282"/>
        <end position="385"/>
    </location>
</feature>
<feature type="compositionally biased region" description="Polar residues" evidence="1">
    <location>
        <begin position="48"/>
        <end position="60"/>
    </location>
</feature>
<evidence type="ECO:0000256" key="1">
    <source>
        <dbReference type="SAM" id="MobiDB-lite"/>
    </source>
</evidence>
<evidence type="ECO:0000313" key="3">
    <source>
        <dbReference type="Proteomes" id="UP000701801"/>
    </source>
</evidence>
<name>A0A9N9M069_9HELO</name>
<dbReference type="EMBL" id="CAJVRM010000754">
    <property type="protein sequence ID" value="CAG8984248.1"/>
    <property type="molecule type" value="Genomic_DNA"/>
</dbReference>
<reference evidence="2" key="1">
    <citation type="submission" date="2021-07" db="EMBL/GenBank/DDBJ databases">
        <authorList>
            <person name="Durling M."/>
        </authorList>
    </citation>
    <scope>NUCLEOTIDE SEQUENCE</scope>
</reference>
<accession>A0A9N9M069</accession>
<dbReference type="AlphaFoldDB" id="A0A9N9M069"/>
<gene>
    <name evidence="2" type="ORF">HYALB_00010504</name>
</gene>
<sequence>MTDVLAALNQLEEGHHTKRKGRLSSVEENTRRNARINNAAAAPKRNASIHSVRSTKSTTAGGKRPPAPLQRPISFPSQLDRGPLQIQQTPSRPTSAYSPSLRKISFANELPRPVLPRMRIPTKTDALPSGFPYDTRLFKFGVTQEEWNDFSSCIIEAADVPTITHVPILAWTWSFHKSKVIKGAKKQMLYESSKLMREIKRWNKLFRRQGFQVTLELPGQNTKMGDGWETEEEKKQLRLIAKRFRVLITPNAEKGARPVSIYSRNSSLTKAISGEGAATTITRVPTIEISTAEADEEDDGDENGAEGDGSGEEKDSKGNEFSDFEYSAPEQGEENGNLSPANTSPPNLSPTPTHSQQERPHSPQPAAKKKKASFAEPLPPDNNAGIPFVVQQMLARAAAQKEKEMNGF</sequence>
<feature type="region of interest" description="Disordered" evidence="1">
    <location>
        <begin position="11"/>
        <end position="98"/>
    </location>
</feature>
<dbReference type="Proteomes" id="UP000701801">
    <property type="component" value="Unassembled WGS sequence"/>
</dbReference>
<feature type="compositionally biased region" description="Acidic residues" evidence="1">
    <location>
        <begin position="293"/>
        <end position="305"/>
    </location>
</feature>
<organism evidence="2 3">
    <name type="scientific">Hymenoscyphus albidus</name>
    <dbReference type="NCBI Taxonomy" id="595503"/>
    <lineage>
        <taxon>Eukaryota</taxon>
        <taxon>Fungi</taxon>
        <taxon>Dikarya</taxon>
        <taxon>Ascomycota</taxon>
        <taxon>Pezizomycotina</taxon>
        <taxon>Leotiomycetes</taxon>
        <taxon>Helotiales</taxon>
        <taxon>Helotiaceae</taxon>
        <taxon>Hymenoscyphus</taxon>
    </lineage>
</organism>
<feature type="compositionally biased region" description="Basic and acidic residues" evidence="1">
    <location>
        <begin position="311"/>
        <end position="320"/>
    </location>
</feature>
<protein>
    <submittedName>
        <fullName evidence="2">Uncharacterized protein</fullName>
    </submittedName>
</protein>